<gene>
    <name evidence="1" type="ORF">E3U43_007880</name>
</gene>
<reference evidence="1" key="1">
    <citation type="submission" date="2018-11" db="EMBL/GenBank/DDBJ databases">
        <title>The sequence and de novo assembly of Larimichthys crocea genome using PacBio and Hi-C technologies.</title>
        <authorList>
            <person name="Xu P."/>
            <person name="Chen B."/>
            <person name="Zhou Z."/>
            <person name="Ke Q."/>
            <person name="Wu Y."/>
            <person name="Bai H."/>
            <person name="Pu F."/>
        </authorList>
    </citation>
    <scope>NUCLEOTIDE SEQUENCE</scope>
    <source>
        <tissue evidence="1">Muscle</tissue>
    </source>
</reference>
<evidence type="ECO:0000313" key="2">
    <source>
        <dbReference type="Proteomes" id="UP000793456"/>
    </source>
</evidence>
<sequence>DVSAQWRCSDARRLGERGAELCCTVKKKKTRHRLQKQQLRPRKANRRHTRTFRTHTINISDVTMAANFTVSSDSESEPSEEVEEGEDNRSSPEMAEQQVLQRHALTLPELRMGGTGRIRVNSESNSESYSELQARGEEEVGTPTEGAPFRGRSKSAPPALWAAKKYGRQLRRMSDEFDSLLDKGVRMRARCHTLRSRKENKERKKHNNTEEIIRTVLGNLDTLQPFFSTHFNVFPFKKPKMETSEVMMCKHCDRNFTVYQFDIIIYLEKCGQTGKQAKGKLSTEKETAQQHFESVSKPQSKRRRSNSPLEEAILKDLIKAEAKLYVSRVNTYNRAREEAEEDPGHVDEKAPAGFEETQQETVNTVKEIGTPGESPSWDNPRHGRGGGYKCLRSYLCYLYPCMKLRTNTLAITCQSTHLPCTPEVALPALRIQAALVVLNPSPPTVTSQSGVQHITTHFPQRQTKPSGVETPHKRKKPGISTPCSTS</sequence>
<evidence type="ECO:0000313" key="1">
    <source>
        <dbReference type="EMBL" id="TMS02340.1"/>
    </source>
</evidence>
<keyword evidence="2" id="KW-1185">Reference proteome</keyword>
<dbReference type="EMBL" id="CM011697">
    <property type="protein sequence ID" value="TMS02340.1"/>
    <property type="molecule type" value="Genomic_DNA"/>
</dbReference>
<organism evidence="1 2">
    <name type="scientific">Larimichthys crocea</name>
    <name type="common">Large yellow croaker</name>
    <name type="synonym">Pseudosciaena crocea</name>
    <dbReference type="NCBI Taxonomy" id="215358"/>
    <lineage>
        <taxon>Eukaryota</taxon>
        <taxon>Metazoa</taxon>
        <taxon>Chordata</taxon>
        <taxon>Craniata</taxon>
        <taxon>Vertebrata</taxon>
        <taxon>Euteleostomi</taxon>
        <taxon>Actinopterygii</taxon>
        <taxon>Neopterygii</taxon>
        <taxon>Teleostei</taxon>
        <taxon>Neoteleostei</taxon>
        <taxon>Acanthomorphata</taxon>
        <taxon>Eupercaria</taxon>
        <taxon>Sciaenidae</taxon>
        <taxon>Larimichthys</taxon>
    </lineage>
</organism>
<comment type="caution">
    <text evidence="1">The sequence shown here is derived from an EMBL/GenBank/DDBJ whole genome shotgun (WGS) entry which is preliminary data.</text>
</comment>
<protein>
    <submittedName>
        <fullName evidence="1">Uncharacterized protein</fullName>
    </submittedName>
</protein>
<proteinExistence type="predicted"/>
<accession>A0ACD3Q593</accession>
<name>A0ACD3Q593_LARCR</name>
<feature type="non-terminal residue" evidence="1">
    <location>
        <position position="1"/>
    </location>
</feature>
<dbReference type="Proteomes" id="UP000793456">
    <property type="component" value="Chromosome XXIV"/>
</dbReference>